<name>C0W0T0_9ACTO</name>
<dbReference type="OrthoDB" id="9800940at2"/>
<gene>
    <name evidence="2" type="ORF">HMPREF0044_0673</name>
</gene>
<reference evidence="2 3" key="1">
    <citation type="submission" date="2009-01" db="EMBL/GenBank/DDBJ databases">
        <authorList>
            <person name="Qin X."/>
            <person name="Bachman B."/>
            <person name="Battles P."/>
            <person name="Bell A."/>
            <person name="Bess C."/>
            <person name="Bickham C."/>
            <person name="Chaboub L."/>
            <person name="Chen D."/>
            <person name="Coyle M."/>
            <person name="Deiros D.R."/>
            <person name="Dinh H."/>
            <person name="Forbes L."/>
            <person name="Fowler G."/>
            <person name="Francisco L."/>
            <person name="Fu Q."/>
            <person name="Gubbala S."/>
            <person name="Hale W."/>
            <person name="Han Y."/>
            <person name="Hemphill L."/>
            <person name="Highlander S.K."/>
            <person name="Hirani K."/>
            <person name="Hogues M."/>
            <person name="Jackson L."/>
            <person name="Jakkamsetti A."/>
            <person name="Javaid M."/>
            <person name="Jiang H."/>
            <person name="Korchina V."/>
            <person name="Kovar C."/>
            <person name="Lara F."/>
            <person name="Lee S."/>
            <person name="Mata R."/>
            <person name="Mathew T."/>
            <person name="Moen C."/>
            <person name="Morales K."/>
            <person name="Munidasa M."/>
            <person name="Nazareth L."/>
            <person name="Ngo R."/>
            <person name="Nguyen L."/>
            <person name="Okwuonu G."/>
            <person name="Ongeri F."/>
            <person name="Patil S."/>
            <person name="Petrosino J."/>
            <person name="Pham C."/>
            <person name="Pham P."/>
            <person name="Pu L.-L."/>
            <person name="Puazo M."/>
            <person name="Raj R."/>
            <person name="Reid J."/>
            <person name="Rouhana J."/>
            <person name="Saada N."/>
            <person name="Shang Y."/>
            <person name="Simmons D."/>
            <person name="Thornton R."/>
            <person name="Warren J."/>
            <person name="Weissenberger G."/>
            <person name="Zhang J."/>
            <person name="Zhang L."/>
            <person name="Zhou C."/>
            <person name="Zhu D."/>
            <person name="Muzny D."/>
            <person name="Worley K."/>
            <person name="Gibbs R."/>
        </authorList>
    </citation>
    <scope>NUCLEOTIDE SEQUENCE [LARGE SCALE GENOMIC DNA]</scope>
    <source>
        <strain evidence="2 3">DSM 15436</strain>
    </source>
</reference>
<feature type="domain" description="Metallo-beta-lactamase" evidence="1">
    <location>
        <begin position="18"/>
        <end position="210"/>
    </location>
</feature>
<dbReference type="PANTHER" id="PTHR46018">
    <property type="entry name" value="ZINC PHOSPHODIESTERASE ELAC PROTEIN 1"/>
    <property type="match status" value="1"/>
</dbReference>
<protein>
    <submittedName>
        <fullName evidence="2">Metallo-beta-lactamase domain protein</fullName>
    </submittedName>
</protein>
<dbReference type="Pfam" id="PF12706">
    <property type="entry name" value="Lactamase_B_2"/>
    <property type="match status" value="1"/>
</dbReference>
<dbReference type="GO" id="GO:0042781">
    <property type="term" value="F:3'-tRNA processing endoribonuclease activity"/>
    <property type="evidence" value="ECO:0007669"/>
    <property type="project" value="TreeGrafter"/>
</dbReference>
<dbReference type="Proteomes" id="UP000010301">
    <property type="component" value="Unassembled WGS sequence"/>
</dbReference>
<dbReference type="SUPFAM" id="SSF56281">
    <property type="entry name" value="Metallo-hydrolase/oxidoreductase"/>
    <property type="match status" value="1"/>
</dbReference>
<proteinExistence type="predicted"/>
<dbReference type="Gene3D" id="3.60.15.10">
    <property type="entry name" value="Ribonuclease Z/Hydroxyacylglutathione hydrolase-like"/>
    <property type="match status" value="1"/>
</dbReference>
<dbReference type="PANTHER" id="PTHR46018:SF4">
    <property type="entry name" value="METALLO-HYDROLASE YHFI-RELATED"/>
    <property type="match status" value="1"/>
</dbReference>
<dbReference type="CDD" id="cd07716">
    <property type="entry name" value="RNaseZ_short-form-like_MBL-fold"/>
    <property type="match status" value="1"/>
</dbReference>
<evidence type="ECO:0000259" key="1">
    <source>
        <dbReference type="SMART" id="SM00849"/>
    </source>
</evidence>
<accession>C0W0T0</accession>
<evidence type="ECO:0000313" key="2">
    <source>
        <dbReference type="EMBL" id="EEH63654.1"/>
    </source>
</evidence>
<keyword evidence="3" id="KW-1185">Reference proteome</keyword>
<organism evidence="2 3">
    <name type="scientific">Gleimia coleocanis DSM 15436</name>
    <dbReference type="NCBI Taxonomy" id="525245"/>
    <lineage>
        <taxon>Bacteria</taxon>
        <taxon>Bacillati</taxon>
        <taxon>Actinomycetota</taxon>
        <taxon>Actinomycetes</taxon>
        <taxon>Actinomycetales</taxon>
        <taxon>Actinomycetaceae</taxon>
        <taxon>Gleimia</taxon>
    </lineage>
</organism>
<evidence type="ECO:0000313" key="3">
    <source>
        <dbReference type="Proteomes" id="UP000010301"/>
    </source>
</evidence>
<dbReference type="SMART" id="SM00849">
    <property type="entry name" value="Lactamase_B"/>
    <property type="match status" value="1"/>
</dbReference>
<dbReference type="InterPro" id="IPR036866">
    <property type="entry name" value="RibonucZ/Hydroxyglut_hydro"/>
</dbReference>
<dbReference type="RefSeq" id="WP_006546445.1">
    <property type="nucleotide sequence ID" value="NZ_DS999543.1"/>
</dbReference>
<dbReference type="EMBL" id="ACFG01000030">
    <property type="protein sequence ID" value="EEH63654.1"/>
    <property type="molecule type" value="Genomic_DNA"/>
</dbReference>
<dbReference type="AlphaFoldDB" id="C0W0T0"/>
<dbReference type="HOGENOM" id="CLU_031317_3_0_11"/>
<dbReference type="STRING" id="525245.HMPREF0044_0673"/>
<comment type="caution">
    <text evidence="2">The sequence shown here is derived from an EMBL/GenBank/DDBJ whole genome shotgun (WGS) entry which is preliminary data.</text>
</comment>
<sequence>MKLTVVGCTGSMSGPYSPASCYLVQGRGIDPETGLDRVYNVVFDLGPGSFGQLWRYVDPRKIDAVIFSHLHADHMGDVISLHVHRRWHPQGNLGQVTLGGPSNLLDRVRGIDGADESEDYAAEFAPLILEDGVSFNVGPLKITPYAAWHTVESYGFRVEGPSEGDAAKCVTIAYTGDTDYCERMVEMAEGVELLLSEAGFTAADEVRGIHLTGERAAQLAKTAQAKSMVLTHIQAWTDSEVVLREARLAWDGAISVAYAGATYTV</sequence>
<dbReference type="InterPro" id="IPR001279">
    <property type="entry name" value="Metallo-B-lactamas"/>
</dbReference>
<dbReference type="eggNOG" id="COG1234">
    <property type="taxonomic scope" value="Bacteria"/>
</dbReference>